<feature type="compositionally biased region" description="Low complexity" evidence="1">
    <location>
        <begin position="156"/>
        <end position="168"/>
    </location>
</feature>
<dbReference type="EMBL" id="JARKHS020025599">
    <property type="protein sequence ID" value="KAK8767290.1"/>
    <property type="molecule type" value="Genomic_DNA"/>
</dbReference>
<feature type="compositionally biased region" description="Polar residues" evidence="1">
    <location>
        <begin position="169"/>
        <end position="178"/>
    </location>
</feature>
<comment type="caution">
    <text evidence="2">The sequence shown here is derived from an EMBL/GenBank/DDBJ whole genome shotgun (WGS) entry which is preliminary data.</text>
</comment>
<feature type="region of interest" description="Disordered" evidence="1">
    <location>
        <begin position="86"/>
        <end position="128"/>
    </location>
</feature>
<feature type="compositionally biased region" description="Polar residues" evidence="1">
    <location>
        <begin position="208"/>
        <end position="225"/>
    </location>
</feature>
<name>A0AAQ4DXV0_AMBAM</name>
<keyword evidence="3" id="KW-1185">Reference proteome</keyword>
<organism evidence="2 3">
    <name type="scientific">Amblyomma americanum</name>
    <name type="common">Lone star tick</name>
    <dbReference type="NCBI Taxonomy" id="6943"/>
    <lineage>
        <taxon>Eukaryota</taxon>
        <taxon>Metazoa</taxon>
        <taxon>Ecdysozoa</taxon>
        <taxon>Arthropoda</taxon>
        <taxon>Chelicerata</taxon>
        <taxon>Arachnida</taxon>
        <taxon>Acari</taxon>
        <taxon>Parasitiformes</taxon>
        <taxon>Ixodida</taxon>
        <taxon>Ixodoidea</taxon>
        <taxon>Ixodidae</taxon>
        <taxon>Amblyomminae</taxon>
        <taxon>Amblyomma</taxon>
    </lineage>
</organism>
<feature type="region of interest" description="Disordered" evidence="1">
    <location>
        <begin position="154"/>
        <end position="228"/>
    </location>
</feature>
<dbReference type="AlphaFoldDB" id="A0AAQ4DXV0"/>
<evidence type="ECO:0000313" key="3">
    <source>
        <dbReference type="Proteomes" id="UP001321473"/>
    </source>
</evidence>
<accession>A0AAQ4DXV0</accession>
<sequence length="395" mass="39718">MLNDLARTLVWNQGAPKKAQANSVFYTDGVAPPPGCLGPCRGPSSGLNAPAQPIYYEPPDAVGLVAAGSPLRASMAPGSSASTAADRCCGSSGSSSGSSSISTVPRPSTVVSPFRAKPASDTGPAPVPAYGSTTGAEVCDGNCGNIMCSVRACVDSPPSSEPSTLLPPGQTTELTAKTSAGLDVNDDDSGGGGGDVNADDAKKLEDGSASNKNGAGSADGSQQRTVPDVAHDSELKRAALAAAAAAAGAGDGDKPASGDVRATTLGAAVGSATASAASVTGAPSVESSANVRVVTMLGKLRGRTRKQSRNLIAVNVIVALVSGCADRGDSSLSPISTLDQCCQFRQPELNALTVALISALIYHFQHDLTSPARFPSVLYRNYHAFPSRRGYLPET</sequence>
<feature type="compositionally biased region" description="Low complexity" evidence="1">
    <location>
        <begin position="90"/>
        <end position="113"/>
    </location>
</feature>
<proteinExistence type="predicted"/>
<dbReference type="Proteomes" id="UP001321473">
    <property type="component" value="Unassembled WGS sequence"/>
</dbReference>
<protein>
    <submittedName>
        <fullName evidence="2">Uncharacterized protein</fullName>
    </submittedName>
</protein>
<evidence type="ECO:0000313" key="2">
    <source>
        <dbReference type="EMBL" id="KAK8767290.1"/>
    </source>
</evidence>
<gene>
    <name evidence="2" type="ORF">V5799_005929</name>
</gene>
<evidence type="ECO:0000256" key="1">
    <source>
        <dbReference type="SAM" id="MobiDB-lite"/>
    </source>
</evidence>
<reference evidence="2 3" key="1">
    <citation type="journal article" date="2023" name="Arcadia Sci">
        <title>De novo assembly of a long-read Amblyomma americanum tick genome.</title>
        <authorList>
            <person name="Chou S."/>
            <person name="Poskanzer K.E."/>
            <person name="Rollins M."/>
            <person name="Thuy-Boun P.S."/>
        </authorList>
    </citation>
    <scope>NUCLEOTIDE SEQUENCE [LARGE SCALE GENOMIC DNA]</scope>
    <source>
        <strain evidence="2">F_SG_1</strain>
        <tissue evidence="2">Salivary glands</tissue>
    </source>
</reference>